<dbReference type="RefSeq" id="WP_171591913.1">
    <property type="nucleotide sequence ID" value="NZ_CP053538.1"/>
</dbReference>
<evidence type="ECO:0000313" key="3">
    <source>
        <dbReference type="Proteomes" id="UP000501623"/>
    </source>
</evidence>
<dbReference type="KEGG" id="hts:HMJ29_13065"/>
<feature type="coiled-coil region" evidence="1">
    <location>
        <begin position="1330"/>
        <end position="1368"/>
    </location>
</feature>
<organism evidence="2 3">
    <name type="scientific">Hymenobacter taeanensis</name>
    <dbReference type="NCBI Taxonomy" id="2735321"/>
    <lineage>
        <taxon>Bacteria</taxon>
        <taxon>Pseudomonadati</taxon>
        <taxon>Bacteroidota</taxon>
        <taxon>Cytophagia</taxon>
        <taxon>Cytophagales</taxon>
        <taxon>Hymenobacteraceae</taxon>
        <taxon>Hymenobacter</taxon>
    </lineage>
</organism>
<name>A0A6M6BIJ4_9BACT</name>
<dbReference type="EMBL" id="CP053538">
    <property type="protein sequence ID" value="QJX47822.1"/>
    <property type="molecule type" value="Genomic_DNA"/>
</dbReference>
<proteinExistence type="predicted"/>
<reference evidence="2 3" key="1">
    <citation type="submission" date="2020-05" db="EMBL/GenBank/DDBJ databases">
        <title>Complete genome sequence of Hymenobacter sp. TS19 in Coasted Sand Dune.</title>
        <authorList>
            <person name="Lee J.-H."/>
            <person name="Jung J.-H."/>
            <person name="Jeong S."/>
            <person name="Zhao L."/>
            <person name="Kim M.-K."/>
            <person name="Seo H.-S."/>
            <person name="Lim S."/>
        </authorList>
    </citation>
    <scope>NUCLEOTIDE SEQUENCE [LARGE SCALE GENOMIC DNA]</scope>
    <source>
        <strain evidence="2 3">TS19</strain>
    </source>
</reference>
<feature type="coiled-coil region" evidence="1">
    <location>
        <begin position="1161"/>
        <end position="1188"/>
    </location>
</feature>
<evidence type="ECO:0000256" key="1">
    <source>
        <dbReference type="SAM" id="Coils"/>
    </source>
</evidence>
<keyword evidence="3" id="KW-1185">Reference proteome</keyword>
<gene>
    <name evidence="2" type="ORF">HMJ29_13065</name>
</gene>
<protein>
    <submittedName>
        <fullName evidence="2">Uncharacterized protein</fullName>
    </submittedName>
</protein>
<sequence>MVATSTTIGDVTVPNPEFRFVYDVRLDQYPDHSDNLALAKAYQWTNQQIGRELPSVQVLVSLCDAFEFESKEIENRRVLQATYGHGKSHLALALANFFGQPTGSPEVEAILCGVDHVAPGIAQRLRNFKENRAPYLILRLAGGETDSLSAAVVRGLETALEENPATKDAELGLWFDEALAVLNSFSPEERALTNAYLDAYAADLNLDFGALRATLDVQHRDGRHRQLIHKVVQHVRKVYPHFDAALSPRDLLLKTAAKFCGPDKPFAGILVLFDEFAAFVEAYAKQYGLHTESLPLQSLLDGVSALRQSKQAVFLAFAQQDPDDVAELAMQERGTVQASLNDLKKELTRLPNEGRNPLYSPMEAVLDAYLKQDVAVWDALTPDDSPADNDVIDAVDSVRNFFPLRYTDAAGWTLDQIRVTLAYGCHPLHPLTTALLCSATLRAGTAARTVLSFVKDTMQHYGSRPALASDGRLCWVRPVELVKYYQHQLVSDDAWKRYEDTLRKVTPANIPDAEAILQGMLLYESAGFRPGDTSTTEYPGALAILTGLPRPAVERTLDTLCEVGGYIEKDAVSETYRFWAAGQDGSKVKQTLLDNLAQLKRNSSALQAALKAGLSRAELPQWEEAGFLNTPGGEWAARVILLPREQWSVAQLTEVLKAQNLEANGRLTDAARGYVLLPLAASDADVQHYRQHAAQDLEQALNAFSERQRIPPVVIVLPKKPHEALLNNLLELHVLDELMQQPNLVRNLGEEAVKQRRVALNANFQSAAQALKEELNQAAEWVVPAQQRPGIEDRLRAKKSPRLNHILEASYETVYYRFAPFLGDSPVRQHSIRTAVGMAAVRLYKGSFLDWDEATRPSNLGRARDLYSKVLREGPAASWKVVDTSARVMAPKLPQVKHAWDLLDQAVPAGAEPVRLRSVLLQLLNPPFGYDPYSLGLLFATWYGVNRHQLTVISGKGQKLEPKDWLGNTNDFRQILEHMLHALDIRVSRRDAAGSESRAQDLVTRLRFHDAMTVEEAEKALADLRDFAAAPDATKPQLQDEALEAAKQLEFELKQAIEFEQKIEPAYESLDTTTANFNGIRSLIGLQSLFANPTQAGFPLGRVVPPAQAILPLAQRKVSSKLRQHLTEVSTNLANISSIKGYDLSKQGLATLLNLVAPLGEPDLERRIKDAEQQLEEKHATYSQLEQDAPIREKLTEAKRAATLADLRELLAYFSTAEPQADVTRTAITEAVDKLTSRQHESEQWVVAMQVRAATLTDAQVIKSFEKALDQRTNEFKGTPEAEVLDQLQKQAELATRFVKDLDELRGQKPKTAEALRKVLKDYTSLAAKASNTPAQIERVQQERARLEERFEEQRRAASAKLAELTQRNNSGEGAALLLAELERKLDFLPDEEKAARDTLEKALQRRVTQDKASFAEKAFLDIDNRSEQKALLARLQQLIELQPA</sequence>
<keyword evidence="1" id="KW-0175">Coiled coil</keyword>
<accession>A0A6M6BIJ4</accession>
<evidence type="ECO:0000313" key="2">
    <source>
        <dbReference type="EMBL" id="QJX47822.1"/>
    </source>
</evidence>
<dbReference type="Proteomes" id="UP000501623">
    <property type="component" value="Chromosome"/>
</dbReference>